<reference evidence="3 4" key="1">
    <citation type="submission" date="2019-02" db="EMBL/GenBank/DDBJ databases">
        <title>Deep-cultivation of Planctomycetes and their phenomic and genomic characterization uncovers novel biology.</title>
        <authorList>
            <person name="Wiegand S."/>
            <person name="Jogler M."/>
            <person name="Boedeker C."/>
            <person name="Pinto D."/>
            <person name="Vollmers J."/>
            <person name="Rivas-Marin E."/>
            <person name="Kohn T."/>
            <person name="Peeters S.H."/>
            <person name="Heuer A."/>
            <person name="Rast P."/>
            <person name="Oberbeckmann S."/>
            <person name="Bunk B."/>
            <person name="Jeske O."/>
            <person name="Meyerdierks A."/>
            <person name="Storesund J.E."/>
            <person name="Kallscheuer N."/>
            <person name="Luecker S."/>
            <person name="Lage O.M."/>
            <person name="Pohl T."/>
            <person name="Merkel B.J."/>
            <person name="Hornburger P."/>
            <person name="Mueller R.-W."/>
            <person name="Bruemmer F."/>
            <person name="Labrenz M."/>
            <person name="Spormann A.M."/>
            <person name="Op Den Camp H."/>
            <person name="Overmann J."/>
            <person name="Amann R."/>
            <person name="Jetten M.S.M."/>
            <person name="Mascher T."/>
            <person name="Medema M.H."/>
            <person name="Devos D.P."/>
            <person name="Kaster A.-K."/>
            <person name="Ovreas L."/>
            <person name="Rohde M."/>
            <person name="Galperin M.Y."/>
            <person name="Jogler C."/>
        </authorList>
    </citation>
    <scope>NUCLEOTIDE SEQUENCE [LARGE SCALE GENOMIC DNA]</scope>
    <source>
        <strain evidence="3 4">Pla108</strain>
    </source>
</reference>
<feature type="signal peptide" evidence="1">
    <location>
        <begin position="1"/>
        <end position="17"/>
    </location>
</feature>
<name>A0A5C5ZZ79_9BACT</name>
<accession>A0A5C5ZZ79</accession>
<keyword evidence="4" id="KW-1185">Reference proteome</keyword>
<feature type="domain" description="Sulfatase-modifying factor enzyme-like" evidence="2">
    <location>
        <begin position="58"/>
        <end position="266"/>
    </location>
</feature>
<proteinExistence type="predicted"/>
<gene>
    <name evidence="3" type="ORF">Pla108_40220</name>
</gene>
<dbReference type="EMBL" id="SJPR01000009">
    <property type="protein sequence ID" value="TWT92882.1"/>
    <property type="molecule type" value="Genomic_DNA"/>
</dbReference>
<dbReference type="InterPro" id="IPR051043">
    <property type="entry name" value="Sulfatase_Mod_Factor_Kinase"/>
</dbReference>
<dbReference type="InterPro" id="IPR005532">
    <property type="entry name" value="SUMF_dom"/>
</dbReference>
<dbReference type="Proteomes" id="UP000317421">
    <property type="component" value="Unassembled WGS sequence"/>
</dbReference>
<evidence type="ECO:0000259" key="2">
    <source>
        <dbReference type="Pfam" id="PF03781"/>
    </source>
</evidence>
<dbReference type="GO" id="GO:0120147">
    <property type="term" value="F:formylglycine-generating oxidase activity"/>
    <property type="evidence" value="ECO:0007669"/>
    <property type="project" value="TreeGrafter"/>
</dbReference>
<evidence type="ECO:0000256" key="1">
    <source>
        <dbReference type="SAM" id="SignalP"/>
    </source>
</evidence>
<evidence type="ECO:0000313" key="3">
    <source>
        <dbReference type="EMBL" id="TWT92882.1"/>
    </source>
</evidence>
<sequence length="355" mass="39744" precursor="true">MKRWLTFLAIAAAPVLASGETPGVATERPAEGRYVEVDDVFLVPYEATIPGTDVSFWMEPIPGDKTLAPYWIGRTEVTWAEYRQYMNLCAIFERFNDAGVRQVTDANRVDAITAPSKLYDASFTFGSGDKPELPAVSMTQYAAKQYTKWLSLLTGSVYRLPSEAEWEHACRADGAEPSDPDAVAWHEDNSDFETHAVARKEPNAWGLYDMLGNSSEWVLDAPDAELEDADGPRGEPPVAWPTKLFPRLLKGGSAFLAADEATCDARRDSDDDTWRDYDPNTPKSPWWFANDDAQDVGFRVLRPYQATSDAMRLRYWDADIPRIQKVADFRIDEEGRGERGLVDPGLPAAIKQYGR</sequence>
<evidence type="ECO:0000313" key="4">
    <source>
        <dbReference type="Proteomes" id="UP000317421"/>
    </source>
</evidence>
<dbReference type="Gene3D" id="3.90.1580.10">
    <property type="entry name" value="paralog of FGE (formylglycine-generating enzyme)"/>
    <property type="match status" value="1"/>
</dbReference>
<dbReference type="PANTHER" id="PTHR23150">
    <property type="entry name" value="SULFATASE MODIFYING FACTOR 1, 2"/>
    <property type="match status" value="1"/>
</dbReference>
<keyword evidence="1" id="KW-0732">Signal</keyword>
<dbReference type="AlphaFoldDB" id="A0A5C5ZZ79"/>
<dbReference type="OrthoDB" id="9812426at2"/>
<comment type="caution">
    <text evidence="3">The sequence shown here is derived from an EMBL/GenBank/DDBJ whole genome shotgun (WGS) entry which is preliminary data.</text>
</comment>
<dbReference type="InterPro" id="IPR016187">
    <property type="entry name" value="CTDL_fold"/>
</dbReference>
<dbReference type="InterPro" id="IPR042095">
    <property type="entry name" value="SUMF_sf"/>
</dbReference>
<protein>
    <submittedName>
        <fullName evidence="3">Formylglycine-generating sulfatase enzyme</fullName>
    </submittedName>
</protein>
<dbReference type="SUPFAM" id="SSF56436">
    <property type="entry name" value="C-type lectin-like"/>
    <property type="match status" value="1"/>
</dbReference>
<organism evidence="3 4">
    <name type="scientific">Botrimarina colliarenosi</name>
    <dbReference type="NCBI Taxonomy" id="2528001"/>
    <lineage>
        <taxon>Bacteria</taxon>
        <taxon>Pseudomonadati</taxon>
        <taxon>Planctomycetota</taxon>
        <taxon>Planctomycetia</taxon>
        <taxon>Pirellulales</taxon>
        <taxon>Lacipirellulaceae</taxon>
        <taxon>Botrimarina</taxon>
    </lineage>
</organism>
<feature type="chain" id="PRO_5022715356" evidence="1">
    <location>
        <begin position="18"/>
        <end position="355"/>
    </location>
</feature>
<dbReference type="Pfam" id="PF03781">
    <property type="entry name" value="FGE-sulfatase"/>
    <property type="match status" value="1"/>
</dbReference>
<dbReference type="PANTHER" id="PTHR23150:SF19">
    <property type="entry name" value="FORMYLGLYCINE-GENERATING ENZYME"/>
    <property type="match status" value="1"/>
</dbReference>
<dbReference type="RefSeq" id="WP_146446696.1">
    <property type="nucleotide sequence ID" value="NZ_SJPR01000009.1"/>
</dbReference>